<evidence type="ECO:0000313" key="3">
    <source>
        <dbReference type="EMBL" id="CAL4908291.1"/>
    </source>
</evidence>
<feature type="compositionally biased region" description="Polar residues" evidence="1">
    <location>
        <begin position="9"/>
        <end position="23"/>
    </location>
</feature>
<keyword evidence="4" id="KW-1185">Reference proteome</keyword>
<gene>
    <name evidence="3" type="ORF">URODEC1_LOCUS12980</name>
    <name evidence="2" type="ORF">URODEC1_LOCUS8939</name>
</gene>
<accession>A0ABC8WF28</accession>
<evidence type="ECO:0000313" key="2">
    <source>
        <dbReference type="EMBL" id="CAL4900855.1"/>
    </source>
</evidence>
<evidence type="ECO:0000256" key="1">
    <source>
        <dbReference type="SAM" id="MobiDB-lite"/>
    </source>
</evidence>
<organism evidence="3 4">
    <name type="scientific">Urochloa decumbens</name>
    <dbReference type="NCBI Taxonomy" id="240449"/>
    <lineage>
        <taxon>Eukaryota</taxon>
        <taxon>Viridiplantae</taxon>
        <taxon>Streptophyta</taxon>
        <taxon>Embryophyta</taxon>
        <taxon>Tracheophyta</taxon>
        <taxon>Spermatophyta</taxon>
        <taxon>Magnoliopsida</taxon>
        <taxon>Liliopsida</taxon>
        <taxon>Poales</taxon>
        <taxon>Poaceae</taxon>
        <taxon>PACMAD clade</taxon>
        <taxon>Panicoideae</taxon>
        <taxon>Panicodae</taxon>
        <taxon>Paniceae</taxon>
        <taxon>Melinidinae</taxon>
        <taxon>Urochloa</taxon>
    </lineage>
</organism>
<dbReference type="EMBL" id="OZ075122">
    <property type="protein sequence ID" value="CAL4908291.1"/>
    <property type="molecule type" value="Genomic_DNA"/>
</dbReference>
<dbReference type="PANTHER" id="PTHR34194:SF25">
    <property type="entry name" value="OS05G0423200 PROTEIN"/>
    <property type="match status" value="1"/>
</dbReference>
<reference evidence="4" key="1">
    <citation type="submission" date="2024-06" db="EMBL/GenBank/DDBJ databases">
        <authorList>
            <person name="Ryan C."/>
        </authorList>
    </citation>
    <scope>NUCLEOTIDE SEQUENCE [LARGE SCALE GENOMIC DNA]</scope>
</reference>
<dbReference type="AlphaFoldDB" id="A0ABC8WF28"/>
<sequence>MKTEETMKKSSCNKSMSADSHSGTNFPIIDTSNELYHYFSKVNFEGNCQKKSNKTVSGSSRNKCRFLNGMDLSEVDPSVRLHLENSNEDGIFVPHPDVPNEDHVLLNSTRYEVDGTSNGPSDFQRMILDYLSSIDDSQIEPSYKRYLECLSKDENAFMHDMPREDHILPSSENLNGHHLVCTTDECGRVLYIEPSDIKACKSNQGDPLLRCGGSSWFDEKLSVVLSHPYDENEYEKLWKDATERKCVNRQRQLRSKSKGYVSEKVGRSYLDYYPDLAVQIESAGRDEKLSLLRKFFFWLENSCHEEAYKPWMHETLACVPILADEYESVQAL</sequence>
<dbReference type="PANTHER" id="PTHR34194">
    <property type="entry name" value="F14J8.16 PROTEIN"/>
    <property type="match status" value="1"/>
</dbReference>
<evidence type="ECO:0000313" key="4">
    <source>
        <dbReference type="Proteomes" id="UP001497457"/>
    </source>
</evidence>
<dbReference type="EMBL" id="OZ075121">
    <property type="protein sequence ID" value="CAL4900855.1"/>
    <property type="molecule type" value="Genomic_DNA"/>
</dbReference>
<protein>
    <submittedName>
        <fullName evidence="3">Uncharacterized protein</fullName>
    </submittedName>
</protein>
<dbReference type="Proteomes" id="UP001497457">
    <property type="component" value="Chromosome 11b"/>
</dbReference>
<dbReference type="Proteomes" id="UP001497457">
    <property type="component" value="Chromosome 12b"/>
</dbReference>
<feature type="non-terminal residue" evidence="3">
    <location>
        <position position="332"/>
    </location>
</feature>
<name>A0ABC8WF28_9POAL</name>
<proteinExistence type="predicted"/>
<reference evidence="3 4" key="2">
    <citation type="submission" date="2024-10" db="EMBL/GenBank/DDBJ databases">
        <authorList>
            <person name="Ryan C."/>
        </authorList>
    </citation>
    <scope>NUCLEOTIDE SEQUENCE [LARGE SCALE GENOMIC DNA]</scope>
</reference>
<feature type="region of interest" description="Disordered" evidence="1">
    <location>
        <begin position="1"/>
        <end position="23"/>
    </location>
</feature>